<dbReference type="Proteomes" id="UP000663823">
    <property type="component" value="Unassembled WGS sequence"/>
</dbReference>
<organism evidence="2 3">
    <name type="scientific">Rotaria sordida</name>
    <dbReference type="NCBI Taxonomy" id="392033"/>
    <lineage>
        <taxon>Eukaryota</taxon>
        <taxon>Metazoa</taxon>
        <taxon>Spiralia</taxon>
        <taxon>Gnathifera</taxon>
        <taxon>Rotifera</taxon>
        <taxon>Eurotatoria</taxon>
        <taxon>Bdelloidea</taxon>
        <taxon>Philodinida</taxon>
        <taxon>Philodinidae</taxon>
        <taxon>Rotaria</taxon>
    </lineage>
</organism>
<dbReference type="AlphaFoldDB" id="A0A818JPP6"/>
<reference evidence="2" key="1">
    <citation type="submission" date="2021-02" db="EMBL/GenBank/DDBJ databases">
        <authorList>
            <person name="Nowell W R."/>
        </authorList>
    </citation>
    <scope>NUCLEOTIDE SEQUENCE</scope>
</reference>
<evidence type="ECO:0000313" key="2">
    <source>
        <dbReference type="EMBL" id="CAF3543017.1"/>
    </source>
</evidence>
<proteinExistence type="predicted"/>
<evidence type="ECO:0000256" key="1">
    <source>
        <dbReference type="SAM" id="MobiDB-lite"/>
    </source>
</evidence>
<feature type="region of interest" description="Disordered" evidence="1">
    <location>
        <begin position="226"/>
        <end position="245"/>
    </location>
</feature>
<sequence length="245" mass="28552">MVDGEQSSSYVRERQDDYEELWQDLQIDFRLESFKFPDDKIYGTINIIPESSRKLIKKFVLVIDRSTRIEFDPHYENLSASGFNTNRKKSSAYIEAIPNNTKWAREVKTSKDCSFYFTGEVFALSPTINFKWSDDKKNPTPNLIIKWYHIGDKNAQQYILYLDDAEIRYIHQKQIEDSFYTSICGFECGQKHTFQLAARLNNGKETYRSDLREFTVPNKESIDDASTEFITVSNEPPPSDLPGTD</sequence>
<name>A0A818JPP6_9BILA</name>
<gene>
    <name evidence="2" type="ORF">OTI717_LOCUS3902</name>
</gene>
<evidence type="ECO:0000313" key="3">
    <source>
        <dbReference type="Proteomes" id="UP000663823"/>
    </source>
</evidence>
<feature type="compositionally biased region" description="Pro residues" evidence="1">
    <location>
        <begin position="235"/>
        <end position="245"/>
    </location>
</feature>
<accession>A0A818JPP6</accession>
<dbReference type="EMBL" id="CAJOAX010000222">
    <property type="protein sequence ID" value="CAF3543017.1"/>
    <property type="molecule type" value="Genomic_DNA"/>
</dbReference>
<comment type="caution">
    <text evidence="2">The sequence shown here is derived from an EMBL/GenBank/DDBJ whole genome shotgun (WGS) entry which is preliminary data.</text>
</comment>
<protein>
    <submittedName>
        <fullName evidence="2">Uncharacterized protein</fullName>
    </submittedName>
</protein>